<evidence type="ECO:0000313" key="3">
    <source>
        <dbReference type="Proteomes" id="UP001167796"/>
    </source>
</evidence>
<comment type="caution">
    <text evidence="2">The sequence shown here is derived from an EMBL/GenBank/DDBJ whole genome shotgun (WGS) entry which is preliminary data.</text>
</comment>
<accession>A0ABT9AHG7</accession>
<sequence length="1041" mass="104000">MKKVFMTSLLYPRITPRGNWPLGMATLLATALPLAGWGQNFSATRTDYATGPASFGTAVVDVNGDGRPDLISANAGNSTVSVRLASGAAGGFATTKTDFAAGSGARLIAVVDVNADGRPDLITSDFDDSAVSVRLASGAAGSFSTTRTSYASGSGTYGLSVVDVNGDGRPDLITSNFGSGTASVRLASGAAGSFDATKTDYVSGNSPRSVLAADVNGDGRPDLITTNEGDGTVSVRLASGAAGSFSATKTDYASGSSPRSAVVADVNADGRPDLVTVNNGSNTVSVRLASGAAGSFDATKTDYATGAAPSGVSVVDANVDGRPDLVSANDGGSTASVRLASGAAGSFSATKADFATDGGPTFVTLVDVSADGLLDLITSNYAGSVSVRLNSTPPSDLVISAPGQTIAATTYNSITVLNGGSGTLAGNVTVNSALTVQSGGTLNDGCAIISGPGTFTLAAGGTLGICSPQGIYATGTTGSVQVTGARSFSTDASYVYNGTTPQSTGDALPATVRNLTTTNSSDVSLLNSVSVTQVLTVGGSGNMRVFSSKTLLLPSNASGTALVVNRSTGVVTVLAGSSFTMQRYIGANTAGNGYRHYSSPVQGETLNTLATAGYTPDFTGGANYNGSATPGTTTPFPTVFSYEESRTATAVNNYAPFDKGWRAAEAGTEAMAVGRGYSVNAPGTALVDFTGTPTTGNVTLNNLAYTGADGGWQLLGNPYPAPLDWSTVPATNRPNMNAALYVFQSSGPYTGQYRTYLPALNQGDPLVPAGSGFFVRTAAQGVAGSLTLTNTNRVTTFGPQPVFGRNAADLRPQVQLTLGNAAGTLADDLTVYADPAATIGMDAEYDATKLANSTGLNLSAVAATGAELAIAGLPALTAATVLPLRLQVPATGTYQLAATVANLPAGLTAYLRDLTTGTQTALTSTTTLSLTAGLNTRYALAFASANALAATAGLSAAQVAVFPNPAAQGAGVTVTLPVAAGQQATAEVRDALGRVVVAARALRVSGGQATGELATAGLAPGVYVLRLTAGPTTVSKRLVVE</sequence>
<dbReference type="InterPro" id="IPR013517">
    <property type="entry name" value="FG-GAP"/>
</dbReference>
<organism evidence="2 3">
    <name type="scientific">Hymenobacter mellowenesis</name>
    <dbReference type="NCBI Taxonomy" id="3063995"/>
    <lineage>
        <taxon>Bacteria</taxon>
        <taxon>Pseudomonadati</taxon>
        <taxon>Bacteroidota</taxon>
        <taxon>Cytophagia</taxon>
        <taxon>Cytophagales</taxon>
        <taxon>Hymenobacteraceae</taxon>
        <taxon>Hymenobacter</taxon>
    </lineage>
</organism>
<proteinExistence type="predicted"/>
<keyword evidence="3" id="KW-1185">Reference proteome</keyword>
<dbReference type="Proteomes" id="UP001167796">
    <property type="component" value="Unassembled WGS sequence"/>
</dbReference>
<dbReference type="NCBIfam" id="TIGR04183">
    <property type="entry name" value="Por_Secre_tail"/>
    <property type="match status" value="1"/>
</dbReference>
<gene>
    <name evidence="2" type="ORF">Q5H92_23180</name>
</gene>
<keyword evidence="1" id="KW-0732">Signal</keyword>
<dbReference type="InterPro" id="IPR028994">
    <property type="entry name" value="Integrin_alpha_N"/>
</dbReference>
<dbReference type="PANTHER" id="PTHR46580">
    <property type="entry name" value="SENSOR KINASE-RELATED"/>
    <property type="match status" value="1"/>
</dbReference>
<dbReference type="SUPFAM" id="SSF69318">
    <property type="entry name" value="Integrin alpha N-terminal domain"/>
    <property type="match status" value="1"/>
</dbReference>
<dbReference type="Gene3D" id="2.130.10.130">
    <property type="entry name" value="Integrin alpha, N-terminal"/>
    <property type="match status" value="2"/>
</dbReference>
<dbReference type="InterPro" id="IPR026444">
    <property type="entry name" value="Secre_tail"/>
</dbReference>
<dbReference type="Pfam" id="PF13517">
    <property type="entry name" value="FG-GAP_3"/>
    <property type="match status" value="3"/>
</dbReference>
<protein>
    <submittedName>
        <fullName evidence="2">FG-GAP-like repeat-containing protein</fullName>
    </submittedName>
</protein>
<dbReference type="RefSeq" id="WP_305013954.1">
    <property type="nucleotide sequence ID" value="NZ_JAUQSX010000015.1"/>
</dbReference>
<reference evidence="2" key="1">
    <citation type="submission" date="2023-07" db="EMBL/GenBank/DDBJ databases">
        <authorList>
            <person name="Kim M.K."/>
        </authorList>
    </citation>
    <scope>NUCLEOTIDE SEQUENCE</scope>
    <source>
        <strain evidence="2">M29</strain>
    </source>
</reference>
<evidence type="ECO:0000313" key="2">
    <source>
        <dbReference type="EMBL" id="MDO7849286.1"/>
    </source>
</evidence>
<evidence type="ECO:0000256" key="1">
    <source>
        <dbReference type="ARBA" id="ARBA00022729"/>
    </source>
</evidence>
<name>A0ABT9AHG7_9BACT</name>
<dbReference type="EMBL" id="JAUQSX010000015">
    <property type="protein sequence ID" value="MDO7849286.1"/>
    <property type="molecule type" value="Genomic_DNA"/>
</dbReference>